<proteinExistence type="predicted"/>
<evidence type="ECO:0000313" key="3">
    <source>
        <dbReference type="Proteomes" id="UP001066276"/>
    </source>
</evidence>
<reference evidence="2" key="1">
    <citation type="journal article" date="2022" name="bioRxiv">
        <title>Sequencing and chromosome-scale assembly of the giantPleurodeles waltlgenome.</title>
        <authorList>
            <person name="Brown T."/>
            <person name="Elewa A."/>
            <person name="Iarovenko S."/>
            <person name="Subramanian E."/>
            <person name="Araus A.J."/>
            <person name="Petzold A."/>
            <person name="Susuki M."/>
            <person name="Suzuki K.-i.T."/>
            <person name="Hayashi T."/>
            <person name="Toyoda A."/>
            <person name="Oliveira C."/>
            <person name="Osipova E."/>
            <person name="Leigh N.D."/>
            <person name="Simon A."/>
            <person name="Yun M.H."/>
        </authorList>
    </citation>
    <scope>NUCLEOTIDE SEQUENCE</scope>
    <source>
        <strain evidence="2">20211129_DDA</strain>
        <tissue evidence="2">Liver</tissue>
    </source>
</reference>
<evidence type="ECO:0000256" key="1">
    <source>
        <dbReference type="SAM" id="MobiDB-lite"/>
    </source>
</evidence>
<protein>
    <submittedName>
        <fullName evidence="2">Uncharacterized protein</fullName>
    </submittedName>
</protein>
<evidence type="ECO:0000313" key="2">
    <source>
        <dbReference type="EMBL" id="KAJ1194310.1"/>
    </source>
</evidence>
<dbReference type="AlphaFoldDB" id="A0AAV7V1X0"/>
<feature type="region of interest" description="Disordered" evidence="1">
    <location>
        <begin position="41"/>
        <end position="70"/>
    </location>
</feature>
<comment type="caution">
    <text evidence="2">The sequence shown here is derived from an EMBL/GenBank/DDBJ whole genome shotgun (WGS) entry which is preliminary data.</text>
</comment>
<gene>
    <name evidence="2" type="ORF">NDU88_003599</name>
</gene>
<accession>A0AAV7V1X0</accession>
<name>A0AAV7V1X0_PLEWA</name>
<sequence length="70" mass="7973">MPDESLGEWSGAEGESNLLWYRWFSDLGPVEAASVVVRHEEGVDTERGRRRRHKVMKPGALAMKTESRKC</sequence>
<keyword evidence="3" id="KW-1185">Reference proteome</keyword>
<dbReference type="Proteomes" id="UP001066276">
    <property type="component" value="Chromosome 2_2"/>
</dbReference>
<dbReference type="EMBL" id="JANPWB010000004">
    <property type="protein sequence ID" value="KAJ1194310.1"/>
    <property type="molecule type" value="Genomic_DNA"/>
</dbReference>
<organism evidence="2 3">
    <name type="scientific">Pleurodeles waltl</name>
    <name type="common">Iberian ribbed newt</name>
    <dbReference type="NCBI Taxonomy" id="8319"/>
    <lineage>
        <taxon>Eukaryota</taxon>
        <taxon>Metazoa</taxon>
        <taxon>Chordata</taxon>
        <taxon>Craniata</taxon>
        <taxon>Vertebrata</taxon>
        <taxon>Euteleostomi</taxon>
        <taxon>Amphibia</taxon>
        <taxon>Batrachia</taxon>
        <taxon>Caudata</taxon>
        <taxon>Salamandroidea</taxon>
        <taxon>Salamandridae</taxon>
        <taxon>Pleurodelinae</taxon>
        <taxon>Pleurodeles</taxon>
    </lineage>
</organism>